<accession>A0A075FNI7</accession>
<dbReference type="InterPro" id="IPR021309">
    <property type="entry name" value="YgaP-like_TM"/>
</dbReference>
<dbReference type="AlphaFoldDB" id="A0A075FNI7"/>
<evidence type="ECO:0000313" key="2">
    <source>
        <dbReference type="EMBL" id="AIE91277.1"/>
    </source>
</evidence>
<proteinExistence type="predicted"/>
<dbReference type="Pfam" id="PF11127">
    <property type="entry name" value="YgaP-like_TM"/>
    <property type="match status" value="1"/>
</dbReference>
<feature type="domain" description="Inner membrane protein YgaP-like transmembrane" evidence="1">
    <location>
        <begin position="6"/>
        <end position="73"/>
    </location>
</feature>
<name>A0A075FNI7_9EURY</name>
<sequence length="79" mass="8240">MIEMLSRNVGSTDRMVRAIGGGGLAIVELTGNLGGIETLFHYFAIGTAIWLIATAASGSCPTYSLIGISTCSSELDEEE</sequence>
<dbReference type="EMBL" id="KF900333">
    <property type="protein sequence ID" value="AIE91277.1"/>
    <property type="molecule type" value="Genomic_DNA"/>
</dbReference>
<reference evidence="2" key="1">
    <citation type="journal article" date="2014" name="Genome Biol. Evol.">
        <title>Pangenome evidence for extensive interdomain horizontal transfer affecting lineage core and shell genes in uncultured planktonic thaumarchaeota and euryarchaeota.</title>
        <authorList>
            <person name="Deschamps P."/>
            <person name="Zivanovic Y."/>
            <person name="Moreira D."/>
            <person name="Rodriguez-Valera F."/>
            <person name="Lopez-Garcia P."/>
        </authorList>
    </citation>
    <scope>NUCLEOTIDE SEQUENCE</scope>
</reference>
<organism evidence="2">
    <name type="scientific">uncultured marine group II/III euryarchaeote AD1000_114_C07</name>
    <dbReference type="NCBI Taxonomy" id="1457719"/>
    <lineage>
        <taxon>Archaea</taxon>
        <taxon>Methanobacteriati</taxon>
        <taxon>Methanobacteriota</taxon>
        <taxon>environmental samples</taxon>
    </lineage>
</organism>
<evidence type="ECO:0000259" key="1">
    <source>
        <dbReference type="Pfam" id="PF11127"/>
    </source>
</evidence>
<protein>
    <recommendedName>
        <fullName evidence="1">Inner membrane protein YgaP-like transmembrane domain-containing protein</fullName>
    </recommendedName>
</protein>